<dbReference type="GO" id="GO:0048038">
    <property type="term" value="F:quinone binding"/>
    <property type="evidence" value="ECO:0007669"/>
    <property type="project" value="UniProtKB-KW"/>
</dbReference>
<dbReference type="GO" id="GO:0050136">
    <property type="term" value="F:NADH dehydrogenase (quinone) (non-electrogenic) activity"/>
    <property type="evidence" value="ECO:0007669"/>
    <property type="project" value="UniProtKB-UniRule"/>
</dbReference>
<dbReference type="PANTHER" id="PTHR10884">
    <property type="entry name" value="NADH DEHYDROGENASE UBIQUINONE IRON-SULFUR PROTEIN 3"/>
    <property type="match status" value="1"/>
</dbReference>
<evidence type="ECO:0000256" key="1">
    <source>
        <dbReference type="ARBA" id="ARBA00007569"/>
    </source>
</evidence>
<sequence length="237" mass="26862">MTNEAEKPSEKESKSSVDKEESQATEPSMKKKLDSTASSDVKKKAATAAKEAASSKVKAGAARKRPVAKAVPAEPLEPSPKQPLLDEFVRRLKEGLGEDVVIEAFINRLNSHLPTLIVPVATWLEVAFFLRDEKDFTFDYVQNLSGVDYETHMEVVLHLHSMEKRHNVCVRVKTERESPKVPSVVGVWPAVDWHERETYDLLGIYFSDHPNLSRILMPDDWVGHPLRKDYQPYDQEI</sequence>
<gene>
    <name evidence="3" type="primary">nuoC</name>
    <name evidence="6" type="ORF">SAMN05444487_10394</name>
</gene>
<organism evidence="6 7">
    <name type="scientific">Marininema mesophilum</name>
    <dbReference type="NCBI Taxonomy" id="1048340"/>
    <lineage>
        <taxon>Bacteria</taxon>
        <taxon>Bacillati</taxon>
        <taxon>Bacillota</taxon>
        <taxon>Bacilli</taxon>
        <taxon>Bacillales</taxon>
        <taxon>Thermoactinomycetaceae</taxon>
        <taxon>Marininema</taxon>
    </lineage>
</organism>
<feature type="compositionally biased region" description="Low complexity" evidence="4">
    <location>
        <begin position="46"/>
        <end position="60"/>
    </location>
</feature>
<evidence type="ECO:0000256" key="3">
    <source>
        <dbReference type="HAMAP-Rule" id="MF_01357"/>
    </source>
</evidence>
<dbReference type="RefSeq" id="WP_245726245.1">
    <property type="nucleotide sequence ID" value="NZ_FNNQ01000003.1"/>
</dbReference>
<comment type="subunit">
    <text evidence="3">NDH-1 is composed of 14 different subunits. Subunits NuoB, C, D, E, F, and G constitute the peripheral sector of the complex.</text>
</comment>
<dbReference type="EC" id="7.1.1.-" evidence="3"/>
<protein>
    <recommendedName>
        <fullName evidence="3">NADH-quinone oxidoreductase subunit C</fullName>
        <ecNumber evidence="3">7.1.1.-</ecNumber>
    </recommendedName>
    <alternativeName>
        <fullName evidence="3">NADH dehydrogenase I subunit C</fullName>
    </alternativeName>
    <alternativeName>
        <fullName evidence="3">NDH-1 subunit C</fullName>
    </alternativeName>
</protein>
<dbReference type="AlphaFoldDB" id="A0A1H2TCM3"/>
<dbReference type="HAMAP" id="MF_01357">
    <property type="entry name" value="NDH1_NuoC"/>
    <property type="match status" value="1"/>
</dbReference>
<dbReference type="PANTHER" id="PTHR10884:SF14">
    <property type="entry name" value="NADH DEHYDROGENASE [UBIQUINONE] IRON-SULFUR PROTEIN 3, MITOCHONDRIAL"/>
    <property type="match status" value="1"/>
</dbReference>
<keyword evidence="3" id="KW-0874">Quinone</keyword>
<dbReference type="Pfam" id="PF00329">
    <property type="entry name" value="Complex1_30kDa"/>
    <property type="match status" value="1"/>
</dbReference>
<keyword evidence="2 3" id="KW-0813">Transport</keyword>
<evidence type="ECO:0000313" key="6">
    <source>
        <dbReference type="EMBL" id="SDW41696.1"/>
    </source>
</evidence>
<dbReference type="GO" id="GO:0008137">
    <property type="term" value="F:NADH dehydrogenase (ubiquinone) activity"/>
    <property type="evidence" value="ECO:0007669"/>
    <property type="project" value="InterPro"/>
</dbReference>
<name>A0A1H2TCM3_9BACL</name>
<dbReference type="STRING" id="1048340.SAMN05444487_10394"/>
<feature type="domain" description="NADH:ubiquinone oxidoreductase 30kDa subunit" evidence="5">
    <location>
        <begin position="118"/>
        <end position="233"/>
    </location>
</feature>
<comment type="subcellular location">
    <subcellularLocation>
        <location evidence="3">Cell membrane</location>
        <topology evidence="3">Peripheral membrane protein</topology>
        <orientation evidence="3">Cytoplasmic side</orientation>
    </subcellularLocation>
</comment>
<reference evidence="6 7" key="1">
    <citation type="submission" date="2016-10" db="EMBL/GenBank/DDBJ databases">
        <authorList>
            <person name="de Groot N.N."/>
        </authorList>
    </citation>
    <scope>NUCLEOTIDE SEQUENCE [LARGE SCALE GENOMIC DNA]</scope>
    <source>
        <strain evidence="6 7">DSM 45610</strain>
    </source>
</reference>
<evidence type="ECO:0000259" key="5">
    <source>
        <dbReference type="Pfam" id="PF00329"/>
    </source>
</evidence>
<keyword evidence="3" id="KW-0472">Membrane</keyword>
<dbReference type="InterPro" id="IPR010218">
    <property type="entry name" value="NADH_DH_suC"/>
</dbReference>
<dbReference type="GO" id="GO:0005886">
    <property type="term" value="C:plasma membrane"/>
    <property type="evidence" value="ECO:0007669"/>
    <property type="project" value="UniProtKB-SubCell"/>
</dbReference>
<keyword evidence="3" id="KW-1003">Cell membrane</keyword>
<evidence type="ECO:0000313" key="7">
    <source>
        <dbReference type="Proteomes" id="UP000198534"/>
    </source>
</evidence>
<comment type="similarity">
    <text evidence="1 3">Belongs to the complex I 30 kDa subunit family.</text>
</comment>
<proteinExistence type="inferred from homology"/>
<dbReference type="InterPro" id="IPR001268">
    <property type="entry name" value="NADH_UbQ_OxRdtase_30kDa_su"/>
</dbReference>
<dbReference type="Gene3D" id="3.30.460.80">
    <property type="entry name" value="NADH:ubiquinone oxidoreductase, 30kDa subunit"/>
    <property type="match status" value="1"/>
</dbReference>
<keyword evidence="7" id="KW-1185">Reference proteome</keyword>
<dbReference type="Proteomes" id="UP000198534">
    <property type="component" value="Unassembled WGS sequence"/>
</dbReference>
<dbReference type="NCBIfam" id="TIGR01961">
    <property type="entry name" value="NuoC_fam"/>
    <property type="match status" value="1"/>
</dbReference>
<dbReference type="InterPro" id="IPR037232">
    <property type="entry name" value="NADH_quin_OxRdtase_su_C/D-like"/>
</dbReference>
<accession>A0A1H2TCM3</accession>
<comment type="catalytic activity">
    <reaction evidence="3">
        <text>a quinone + NADH + 5 H(+)(in) = a quinol + NAD(+) + 4 H(+)(out)</text>
        <dbReference type="Rhea" id="RHEA:57888"/>
        <dbReference type="ChEBI" id="CHEBI:15378"/>
        <dbReference type="ChEBI" id="CHEBI:24646"/>
        <dbReference type="ChEBI" id="CHEBI:57540"/>
        <dbReference type="ChEBI" id="CHEBI:57945"/>
        <dbReference type="ChEBI" id="CHEBI:132124"/>
    </reaction>
</comment>
<dbReference type="SUPFAM" id="SSF143243">
    <property type="entry name" value="Nqo5-like"/>
    <property type="match status" value="1"/>
</dbReference>
<keyword evidence="3" id="KW-1278">Translocase</keyword>
<evidence type="ECO:0000256" key="2">
    <source>
        <dbReference type="ARBA" id="ARBA00022448"/>
    </source>
</evidence>
<evidence type="ECO:0000256" key="4">
    <source>
        <dbReference type="SAM" id="MobiDB-lite"/>
    </source>
</evidence>
<keyword evidence="3" id="KW-0520">NAD</keyword>
<comment type="function">
    <text evidence="3">NDH-1 shuttles electrons from NADH, via FMN and iron-sulfur (Fe-S) centers, to quinones in the respiratory chain. The immediate electron acceptor for the enzyme in this species is believed to be a menaquinone. Couples the redox reaction to proton translocation (for every two electrons transferred, four hydrogen ions are translocated across the cytoplasmic membrane), and thus conserves the redox energy in a proton gradient.</text>
</comment>
<dbReference type="EMBL" id="FNNQ01000003">
    <property type="protein sequence ID" value="SDW41696.1"/>
    <property type="molecule type" value="Genomic_DNA"/>
</dbReference>
<feature type="compositionally biased region" description="Basic and acidic residues" evidence="4">
    <location>
        <begin position="1"/>
        <end position="34"/>
    </location>
</feature>
<feature type="region of interest" description="Disordered" evidence="4">
    <location>
        <begin position="1"/>
        <end position="80"/>
    </location>
</feature>